<feature type="compositionally biased region" description="Low complexity" evidence="4">
    <location>
        <begin position="140"/>
        <end position="153"/>
    </location>
</feature>
<dbReference type="GeneID" id="37026234"/>
<dbReference type="HAMAP" id="MF_00385">
    <property type="entry name" value="Ribosomal_bS16"/>
    <property type="match status" value="1"/>
</dbReference>
<feature type="region of interest" description="Disordered" evidence="4">
    <location>
        <begin position="121"/>
        <end position="167"/>
    </location>
</feature>
<dbReference type="PANTHER" id="PTHR12919">
    <property type="entry name" value="30S RIBOSOMAL PROTEIN S16"/>
    <property type="match status" value="1"/>
</dbReference>
<evidence type="ECO:0000256" key="1">
    <source>
        <dbReference type="ARBA" id="ARBA00006668"/>
    </source>
</evidence>
<accession>A0A316UV78</accession>
<evidence type="ECO:0000313" key="5">
    <source>
        <dbReference type="EMBL" id="PWN27823.1"/>
    </source>
</evidence>
<evidence type="ECO:0000256" key="4">
    <source>
        <dbReference type="SAM" id="MobiDB-lite"/>
    </source>
</evidence>
<dbReference type="AlphaFoldDB" id="A0A316UV78"/>
<feature type="region of interest" description="Disordered" evidence="4">
    <location>
        <begin position="50"/>
        <end position="76"/>
    </location>
</feature>
<reference evidence="5 6" key="1">
    <citation type="journal article" date="2018" name="Mol. Biol. Evol.">
        <title>Broad Genomic Sampling Reveals a Smut Pathogenic Ancestry of the Fungal Clade Ustilaginomycotina.</title>
        <authorList>
            <person name="Kijpornyongpan T."/>
            <person name="Mondo S.J."/>
            <person name="Barry K."/>
            <person name="Sandor L."/>
            <person name="Lee J."/>
            <person name="Lipzen A."/>
            <person name="Pangilinan J."/>
            <person name="LaButti K."/>
            <person name="Hainaut M."/>
            <person name="Henrissat B."/>
            <person name="Grigoriev I.V."/>
            <person name="Spatafora J.W."/>
            <person name="Aime M.C."/>
        </authorList>
    </citation>
    <scope>NUCLEOTIDE SEQUENCE [LARGE SCALE GENOMIC DNA]</scope>
    <source>
        <strain evidence="5 6">MCA 5214</strain>
    </source>
</reference>
<dbReference type="EMBL" id="KZ819667">
    <property type="protein sequence ID" value="PWN27823.1"/>
    <property type="molecule type" value="Genomic_DNA"/>
</dbReference>
<keyword evidence="2 5" id="KW-0689">Ribosomal protein</keyword>
<dbReference type="STRING" id="1569628.A0A316UV78"/>
<evidence type="ECO:0000256" key="3">
    <source>
        <dbReference type="ARBA" id="ARBA00023274"/>
    </source>
</evidence>
<dbReference type="OrthoDB" id="407221at2759"/>
<dbReference type="GO" id="GO:0003735">
    <property type="term" value="F:structural constituent of ribosome"/>
    <property type="evidence" value="ECO:0007669"/>
    <property type="project" value="InterPro"/>
</dbReference>
<dbReference type="InterPro" id="IPR000307">
    <property type="entry name" value="Ribosomal_bS16"/>
</dbReference>
<gene>
    <name evidence="5" type="ORF">BDZ90DRAFT_219786</name>
</gene>
<dbReference type="GO" id="GO:0032543">
    <property type="term" value="P:mitochondrial translation"/>
    <property type="evidence" value="ECO:0007669"/>
    <property type="project" value="TreeGrafter"/>
</dbReference>
<dbReference type="RefSeq" id="XP_025362435.1">
    <property type="nucleotide sequence ID" value="XM_025504411.1"/>
</dbReference>
<proteinExistence type="inferred from homology"/>
<sequence length="167" mass="18392">MPVRLRLARHGTRNAPFYHVVAIPDHKPRDARPIEKLGEYDPIPRVRKFTPPQMSPHANMAVTSSGLPSKEQLEKKEKRLEWNTERIRYWLSVGAQPSKPVAKMLDRAGLIPEGKWFKGMYRPPAEASHFNPQLETADGAASASSSSNAASSAKPPPPAPAEKPSAA</sequence>
<dbReference type="Pfam" id="PF00886">
    <property type="entry name" value="Ribosomal_S16"/>
    <property type="match status" value="1"/>
</dbReference>
<keyword evidence="3" id="KW-0687">Ribonucleoprotein</keyword>
<keyword evidence="6" id="KW-1185">Reference proteome</keyword>
<dbReference type="Proteomes" id="UP000245884">
    <property type="component" value="Unassembled WGS sequence"/>
</dbReference>
<evidence type="ECO:0000313" key="6">
    <source>
        <dbReference type="Proteomes" id="UP000245884"/>
    </source>
</evidence>
<dbReference type="Gene3D" id="3.30.1320.10">
    <property type="match status" value="1"/>
</dbReference>
<protein>
    <submittedName>
        <fullName evidence="5">Ribosomal protein S16</fullName>
    </submittedName>
</protein>
<dbReference type="InterPro" id="IPR023803">
    <property type="entry name" value="Ribosomal_bS16_dom_sf"/>
</dbReference>
<comment type="similarity">
    <text evidence="1">Belongs to the bacterial ribosomal protein bS16 family.</text>
</comment>
<name>A0A316UV78_9BASI</name>
<evidence type="ECO:0000256" key="2">
    <source>
        <dbReference type="ARBA" id="ARBA00022980"/>
    </source>
</evidence>
<dbReference type="NCBIfam" id="TIGR00002">
    <property type="entry name" value="S16"/>
    <property type="match status" value="1"/>
</dbReference>
<dbReference type="PANTHER" id="PTHR12919:SF20">
    <property type="entry name" value="SMALL RIBOSOMAL SUBUNIT PROTEIN BS16M"/>
    <property type="match status" value="1"/>
</dbReference>
<dbReference type="SUPFAM" id="SSF54565">
    <property type="entry name" value="Ribosomal protein S16"/>
    <property type="match status" value="1"/>
</dbReference>
<organism evidence="5 6">
    <name type="scientific">Jaminaea rosea</name>
    <dbReference type="NCBI Taxonomy" id="1569628"/>
    <lineage>
        <taxon>Eukaryota</taxon>
        <taxon>Fungi</taxon>
        <taxon>Dikarya</taxon>
        <taxon>Basidiomycota</taxon>
        <taxon>Ustilaginomycotina</taxon>
        <taxon>Exobasidiomycetes</taxon>
        <taxon>Microstromatales</taxon>
        <taxon>Microstromatales incertae sedis</taxon>
        <taxon>Jaminaea</taxon>
    </lineage>
</organism>
<dbReference type="GO" id="GO:0005763">
    <property type="term" value="C:mitochondrial small ribosomal subunit"/>
    <property type="evidence" value="ECO:0007669"/>
    <property type="project" value="TreeGrafter"/>
</dbReference>